<dbReference type="NCBIfam" id="TIGR00254">
    <property type="entry name" value="GGDEF"/>
    <property type="match status" value="1"/>
</dbReference>
<dbReference type="CDD" id="cd01949">
    <property type="entry name" value="GGDEF"/>
    <property type="match status" value="1"/>
</dbReference>
<name>A0ABY4QXA9_9ACTN</name>
<feature type="compositionally biased region" description="Basic residues" evidence="1">
    <location>
        <begin position="20"/>
        <end position="29"/>
    </location>
</feature>
<evidence type="ECO:0000259" key="2">
    <source>
        <dbReference type="PROSITE" id="PS50883"/>
    </source>
</evidence>
<feature type="region of interest" description="Disordered" evidence="1">
    <location>
        <begin position="1"/>
        <end position="38"/>
    </location>
</feature>
<dbReference type="SMART" id="SM00052">
    <property type="entry name" value="EAL"/>
    <property type="match status" value="1"/>
</dbReference>
<feature type="region of interest" description="Disordered" evidence="1">
    <location>
        <begin position="63"/>
        <end position="93"/>
    </location>
</feature>
<dbReference type="Pfam" id="PF00563">
    <property type="entry name" value="EAL"/>
    <property type="match status" value="1"/>
</dbReference>
<dbReference type="InterPro" id="IPR001633">
    <property type="entry name" value="EAL_dom"/>
</dbReference>
<reference evidence="4" key="1">
    <citation type="journal article" date="2018" name="Int. J. Syst. Evol. Microbiol.">
        <title>Jatrophihabitans telluris sp. nov., isolated from sediment soil of lava forest wetlands and the emended description of the genus Jatrophihabitans.</title>
        <authorList>
            <person name="Lee K.C."/>
            <person name="Suh M.K."/>
            <person name="Eom M.K."/>
            <person name="Kim K.K."/>
            <person name="Kim J.S."/>
            <person name="Kim D.S."/>
            <person name="Ko S.H."/>
            <person name="Shin Y.K."/>
            <person name="Lee J.S."/>
        </authorList>
    </citation>
    <scope>NUCLEOTIDE SEQUENCE</scope>
    <source>
        <strain evidence="4">N237</strain>
    </source>
</reference>
<dbReference type="RefSeq" id="WP_249770992.1">
    <property type="nucleotide sequence ID" value="NZ_CP097332.1"/>
</dbReference>
<accession>A0ABY4QXA9</accession>
<organism evidence="4 5">
    <name type="scientific">Jatrophihabitans telluris</name>
    <dbReference type="NCBI Taxonomy" id="2038343"/>
    <lineage>
        <taxon>Bacteria</taxon>
        <taxon>Bacillati</taxon>
        <taxon>Actinomycetota</taxon>
        <taxon>Actinomycetes</taxon>
        <taxon>Jatrophihabitantales</taxon>
        <taxon>Jatrophihabitantaceae</taxon>
        <taxon>Jatrophihabitans</taxon>
    </lineage>
</organism>
<feature type="domain" description="EAL" evidence="2">
    <location>
        <begin position="239"/>
        <end position="492"/>
    </location>
</feature>
<dbReference type="SUPFAM" id="SSF55073">
    <property type="entry name" value="Nucleotide cyclase"/>
    <property type="match status" value="1"/>
</dbReference>
<dbReference type="SMART" id="SM00267">
    <property type="entry name" value="GGDEF"/>
    <property type="match status" value="1"/>
</dbReference>
<proteinExistence type="predicted"/>
<keyword evidence="5" id="KW-1185">Reference proteome</keyword>
<evidence type="ECO:0000256" key="1">
    <source>
        <dbReference type="SAM" id="MobiDB-lite"/>
    </source>
</evidence>
<dbReference type="PROSITE" id="PS50883">
    <property type="entry name" value="EAL"/>
    <property type="match status" value="1"/>
</dbReference>
<dbReference type="Gene3D" id="3.30.70.270">
    <property type="match status" value="1"/>
</dbReference>
<dbReference type="Gene3D" id="3.20.20.450">
    <property type="entry name" value="EAL domain"/>
    <property type="match status" value="1"/>
</dbReference>
<dbReference type="InterPro" id="IPR000160">
    <property type="entry name" value="GGDEF_dom"/>
</dbReference>
<evidence type="ECO:0000313" key="4">
    <source>
        <dbReference type="EMBL" id="UQX87958.1"/>
    </source>
</evidence>
<dbReference type="EMBL" id="CP097332">
    <property type="protein sequence ID" value="UQX87958.1"/>
    <property type="molecule type" value="Genomic_DNA"/>
</dbReference>
<dbReference type="PANTHER" id="PTHR44757:SF2">
    <property type="entry name" value="BIOFILM ARCHITECTURE MAINTENANCE PROTEIN MBAA"/>
    <property type="match status" value="1"/>
</dbReference>
<reference evidence="4" key="2">
    <citation type="submission" date="2022-05" db="EMBL/GenBank/DDBJ databases">
        <authorList>
            <person name="Kim J.-S."/>
            <person name="Lee K."/>
            <person name="Suh M."/>
            <person name="Eom M."/>
            <person name="Kim J.-S."/>
            <person name="Kim D.-S."/>
            <person name="Ko S.-H."/>
            <person name="Shin Y."/>
            <person name="Lee J.-S."/>
        </authorList>
    </citation>
    <scope>NUCLEOTIDE SEQUENCE</scope>
    <source>
        <strain evidence="4">N237</strain>
    </source>
</reference>
<dbReference type="CDD" id="cd01948">
    <property type="entry name" value="EAL"/>
    <property type="match status" value="1"/>
</dbReference>
<protein>
    <submittedName>
        <fullName evidence="4">Bifunctional diguanylate cyclase/phosphodiesterase</fullName>
    </submittedName>
</protein>
<dbReference type="PANTHER" id="PTHR44757">
    <property type="entry name" value="DIGUANYLATE CYCLASE DGCP"/>
    <property type="match status" value="1"/>
</dbReference>
<feature type="domain" description="GGDEF" evidence="3">
    <location>
        <begin position="98"/>
        <end position="230"/>
    </location>
</feature>
<gene>
    <name evidence="4" type="ORF">M6D93_16885</name>
</gene>
<feature type="compositionally biased region" description="Low complexity" evidence="1">
    <location>
        <begin position="63"/>
        <end position="89"/>
    </location>
</feature>
<dbReference type="PROSITE" id="PS50887">
    <property type="entry name" value="GGDEF"/>
    <property type="match status" value="1"/>
</dbReference>
<dbReference type="InterPro" id="IPR052155">
    <property type="entry name" value="Biofilm_reg_signaling"/>
</dbReference>
<dbReference type="InterPro" id="IPR035919">
    <property type="entry name" value="EAL_sf"/>
</dbReference>
<dbReference type="InterPro" id="IPR043128">
    <property type="entry name" value="Rev_trsase/Diguanyl_cyclase"/>
</dbReference>
<dbReference type="Proteomes" id="UP001056336">
    <property type="component" value="Chromosome"/>
</dbReference>
<evidence type="ECO:0000313" key="5">
    <source>
        <dbReference type="Proteomes" id="UP001056336"/>
    </source>
</evidence>
<evidence type="ECO:0000259" key="3">
    <source>
        <dbReference type="PROSITE" id="PS50887"/>
    </source>
</evidence>
<feature type="compositionally biased region" description="Basic and acidic residues" evidence="1">
    <location>
        <begin position="1"/>
        <end position="18"/>
    </location>
</feature>
<dbReference type="SUPFAM" id="SSF141868">
    <property type="entry name" value="EAL domain-like"/>
    <property type="match status" value="1"/>
</dbReference>
<dbReference type="InterPro" id="IPR029787">
    <property type="entry name" value="Nucleotide_cyclase"/>
</dbReference>
<sequence>MTISEWRTRRSADVDPIRARGSRRKRGRRPVLIGPESLDPLTGLANRQHFTERLTDVLTTAAAETAAGTTETGTTETETTETGTGITAADGPLEAHRPGHIVLLCDLDNFKTVNEGLGHTVGDQVLAVLGGRILATVRTGDTVARMGGDEFAILMEDTDLSEACTVAERIQAKFAAPVVIDGRSLNVRTSIGLASAAPGELTSAEALRNADLAMYEAKGHGKSGIALYEPRLHADAVERLQLSEDLEGAMDRAEMLLHYQPTVDLNTGRIVGFEALLRWQHPSKGMIAPDRFIPLAEQSGLIVRLGRWVLLTACRAAIELERAGHRPIISVNVAAAQLAEPDFVDQVLQVLEETGLPETRLCLEITESTVLKDIDMITERLLSLRAHGIRIAIDDFGTGYSSLAYLSRLPLDVLKVDKSFVDRVMHDQNGASLTMAIIAMGRTMNMTTVAEGVEHVGQASWLAEADCAYGQGYLWSRPVALGEAQKLLAPVEEPTQRSDLLAG</sequence>
<dbReference type="Pfam" id="PF00990">
    <property type="entry name" value="GGDEF"/>
    <property type="match status" value="1"/>
</dbReference>